<name>N9U0Z7_9GAMM</name>
<dbReference type="Pfam" id="PF00583">
    <property type="entry name" value="Acetyltransf_1"/>
    <property type="match status" value="1"/>
</dbReference>
<dbReference type="InterPro" id="IPR016181">
    <property type="entry name" value="Acyl_CoA_acyltransferase"/>
</dbReference>
<dbReference type="RefSeq" id="WP_005352800.1">
    <property type="nucleotide sequence ID" value="NZ_APVG01000023.1"/>
</dbReference>
<dbReference type="SUPFAM" id="SSF46785">
    <property type="entry name" value="Winged helix' DNA-binding domain"/>
    <property type="match status" value="1"/>
</dbReference>
<dbReference type="eggNOG" id="COG1846">
    <property type="taxonomic scope" value="Bacteria"/>
</dbReference>
<dbReference type="GO" id="GO:0003700">
    <property type="term" value="F:DNA-binding transcription factor activity"/>
    <property type="evidence" value="ECO:0007669"/>
    <property type="project" value="InterPro"/>
</dbReference>
<dbReference type="PROSITE" id="PS50995">
    <property type="entry name" value="HTH_MARR_2"/>
    <property type="match status" value="1"/>
</dbReference>
<evidence type="ECO:0000256" key="1">
    <source>
        <dbReference type="ARBA" id="ARBA00022679"/>
    </source>
</evidence>
<dbReference type="PATRIC" id="fig|1268237.3.peg.1978"/>
<keyword evidence="5" id="KW-1185">Reference proteome</keyword>
<dbReference type="Gene3D" id="3.40.630.30">
    <property type="match status" value="1"/>
</dbReference>
<dbReference type="Gene3D" id="1.10.10.10">
    <property type="entry name" value="Winged helix-like DNA-binding domain superfamily/Winged helix DNA-binding domain"/>
    <property type="match status" value="1"/>
</dbReference>
<evidence type="ECO:0000259" key="2">
    <source>
        <dbReference type="PROSITE" id="PS50995"/>
    </source>
</evidence>
<dbReference type="InterPro" id="IPR050769">
    <property type="entry name" value="NAT_camello-type"/>
</dbReference>
<dbReference type="EMBL" id="APVG01000023">
    <property type="protein sequence ID" value="ENY71990.1"/>
    <property type="molecule type" value="Genomic_DNA"/>
</dbReference>
<dbReference type="InterPro" id="IPR000835">
    <property type="entry name" value="HTH_MarR-typ"/>
</dbReference>
<dbReference type="PROSITE" id="PS51186">
    <property type="entry name" value="GNAT"/>
    <property type="match status" value="1"/>
</dbReference>
<dbReference type="InterPro" id="IPR036388">
    <property type="entry name" value="WH-like_DNA-bd_sf"/>
</dbReference>
<dbReference type="InterPro" id="IPR036390">
    <property type="entry name" value="WH_DNA-bd_sf"/>
</dbReference>
<feature type="domain" description="N-acetyltransferase" evidence="3">
    <location>
        <begin position="144"/>
        <end position="304"/>
    </location>
</feature>
<dbReference type="Pfam" id="PF12802">
    <property type="entry name" value="MarR_2"/>
    <property type="match status" value="1"/>
</dbReference>
<reference evidence="4 5" key="1">
    <citation type="journal article" date="2013" name="Genome Announc.">
        <title>Draft Genome Sequence of the Aeromonas diversa Type Strain.</title>
        <authorList>
            <person name="Farfan M."/>
            <person name="Spataro N."/>
            <person name="Sanglas A."/>
            <person name="Albarral V."/>
            <person name="Loren J.G."/>
            <person name="Bosch E."/>
            <person name="Fuste M.C."/>
        </authorList>
    </citation>
    <scope>NUCLEOTIDE SEQUENCE [LARGE SCALE GENOMIC DNA]</scope>
    <source>
        <strain evidence="4 5">2478-85</strain>
    </source>
</reference>
<evidence type="ECO:0000313" key="4">
    <source>
        <dbReference type="EMBL" id="ENY71990.1"/>
    </source>
</evidence>
<dbReference type="SMART" id="SM00347">
    <property type="entry name" value="HTH_MARR"/>
    <property type="match status" value="1"/>
</dbReference>
<dbReference type="InterPro" id="IPR000182">
    <property type="entry name" value="GNAT_dom"/>
</dbReference>
<gene>
    <name evidence="4" type="ORF">G114_10055</name>
</gene>
<evidence type="ECO:0000313" key="5">
    <source>
        <dbReference type="Proteomes" id="UP000023775"/>
    </source>
</evidence>
<protein>
    <submittedName>
        <fullName evidence="4">MarR family transcriptional regulator</fullName>
    </submittedName>
</protein>
<proteinExistence type="predicted"/>
<evidence type="ECO:0000259" key="3">
    <source>
        <dbReference type="PROSITE" id="PS51186"/>
    </source>
</evidence>
<dbReference type="SUPFAM" id="SSF55729">
    <property type="entry name" value="Acyl-CoA N-acyltransferases (Nat)"/>
    <property type="match status" value="1"/>
</dbReference>
<organism evidence="4 5">
    <name type="scientific">Aeromonas diversa CDC 2478-85</name>
    <dbReference type="NCBI Taxonomy" id="1268237"/>
    <lineage>
        <taxon>Bacteria</taxon>
        <taxon>Pseudomonadati</taxon>
        <taxon>Pseudomonadota</taxon>
        <taxon>Gammaproteobacteria</taxon>
        <taxon>Aeromonadales</taxon>
        <taxon>Aeromonadaceae</taxon>
        <taxon>Aeromonas</taxon>
    </lineage>
</organism>
<keyword evidence="1" id="KW-0808">Transferase</keyword>
<feature type="domain" description="HTH marR-type" evidence="2">
    <location>
        <begin position="1"/>
        <end position="140"/>
    </location>
</feature>
<dbReference type="PANTHER" id="PTHR13947:SF37">
    <property type="entry name" value="LD18367P"/>
    <property type="match status" value="1"/>
</dbReference>
<dbReference type="CDD" id="cd04301">
    <property type="entry name" value="NAT_SF"/>
    <property type="match status" value="1"/>
</dbReference>
<dbReference type="GO" id="GO:0008080">
    <property type="term" value="F:N-acetyltransferase activity"/>
    <property type="evidence" value="ECO:0007669"/>
    <property type="project" value="InterPro"/>
</dbReference>
<dbReference type="PANTHER" id="PTHR13947">
    <property type="entry name" value="GNAT FAMILY N-ACETYLTRANSFERASE"/>
    <property type="match status" value="1"/>
</dbReference>
<comment type="caution">
    <text evidence="4">The sequence shown here is derived from an EMBL/GenBank/DDBJ whole genome shotgun (WGS) entry which is preliminary data.</text>
</comment>
<dbReference type="OrthoDB" id="5419426at2"/>
<sequence length="314" mass="34796">MDSRSLRALSRELIRELGLLSQQCGSLTLSPVEAHLLIELERAPATNQQLADRLRIDKSNTSRPLARLAERGLIVWQEHPSDGRSKHATLTERGRAELVGLHAEMDAQMDSALAQLTGEERDILWRGTQLYRSALSRARRQQGYWIRPIEVEDNRAIATVIRAVSAEYGLTADKGYGVADPDLDRLYEVYQGVGRSYWIIEGPDGQVLGGGGIAPLSGGDQETCELQKMYFLPALRGLGLGKRLVLQALARARQMGYRRCYLETTANLREATALYESLGFEHLPGPLGHTGHGDCEICMLLHLDPALETLADEL</sequence>
<dbReference type="Proteomes" id="UP000023775">
    <property type="component" value="Unassembled WGS sequence"/>
</dbReference>
<accession>N9U0Z7</accession>
<dbReference type="AlphaFoldDB" id="N9U0Z7"/>